<feature type="coiled-coil region" evidence="1">
    <location>
        <begin position="554"/>
        <end position="581"/>
    </location>
</feature>
<feature type="coiled-coil region" evidence="1">
    <location>
        <begin position="438"/>
        <end position="472"/>
    </location>
</feature>
<reference evidence="4 5" key="2">
    <citation type="journal article" date="2016" name="Genome Announc.">
        <title>Draft Genome Sequence of Oceanobacillus picturae Heshi-B3, Isolated from Fermented Rice Bran in a Traditional Japanese Seafood Dish.</title>
        <authorList>
            <person name="Akuzawa S."/>
            <person name="Nagaoka J."/>
            <person name="Kanekatsu M."/>
            <person name="Kanesaki Y."/>
            <person name="Suzuki T."/>
        </authorList>
    </citation>
    <scope>NUCLEOTIDE SEQUENCE [LARGE SCALE GENOMIC DNA]</scope>
    <source>
        <strain evidence="4 5">Heshi-B3</strain>
    </source>
</reference>
<dbReference type="SUPFAM" id="SSF52540">
    <property type="entry name" value="P-loop containing nucleoside triphosphate hydrolases"/>
    <property type="match status" value="1"/>
</dbReference>
<organism evidence="4 5">
    <name type="scientific">Oceanobacillus picturae</name>
    <dbReference type="NCBI Taxonomy" id="171693"/>
    <lineage>
        <taxon>Bacteria</taxon>
        <taxon>Bacillati</taxon>
        <taxon>Bacillota</taxon>
        <taxon>Bacilli</taxon>
        <taxon>Bacillales</taxon>
        <taxon>Bacillaceae</taxon>
        <taxon>Oceanobacillus</taxon>
    </lineage>
</organism>
<protein>
    <submittedName>
        <fullName evidence="4">Membrane protein</fullName>
    </submittedName>
</protein>
<name>A0A0U9H872_9BACI</name>
<feature type="transmembrane region" description="Helical" evidence="2">
    <location>
        <begin position="157"/>
        <end position="176"/>
    </location>
</feature>
<proteinExistence type="predicted"/>
<keyword evidence="2" id="KW-0472">Membrane</keyword>
<dbReference type="OrthoDB" id="1701659at2"/>
<evidence type="ECO:0000259" key="3">
    <source>
        <dbReference type="Pfam" id="PF20693"/>
    </source>
</evidence>
<sequence length="1219" mass="142266">MGSWKDRLKRWLVCSLERIIGKLKAPPITPLYDDLTPSEDIDKDGIYARAIRSGLENEKVYNIAITGPYGSGKSSVLRTFEKNHKQTYQFLNISLATFGSKINTPSGISENNEVGGGHGNERALEKSILQQMIYRVRDRTIPFSRFRKIKHMKSRQTIQQLFLFLTFIAGVIYFFVPHLFGTLYENTLLNQSEESFSLAGSILLLFFISVYGLFLLKQIYRFLRGNLNFNKVTIANASLEMGKTNDDNSIFDKFIDEILYFFQATKYDVVLFEDLDRFDSLDIFERLRELNALINNSELLKRRVVFIYAIKDDIFGQIDTVEHSRNRTKFFDFIIPVIPILHASNSVEVLRDRLTESPYIDDIDPSFLQDVSLYVDDMRILKNIYTEFDIYKKKLGEDLELDTNKLLGLIIYKNLYPVDFSELQYNRGLVYQMMMQKDTVIEQQLTELNDRIEQMEQKIEAAKDEQLVSIEELQQIYSKSLNARIGGYNQYIRLNNTNFGNNNATITASFFEQLKNAQKVSYNLGNGHKTSTIDEIATVFDSKDNYFERETSIELKKEDKLESFKQQISQLKSEKMEVHDLSLKELIAKSDKKVFPAELLDKDLLVYLLRHGYIDDTYNHYISYFYPGSLTKRDMDFILSVKNYKARDFSYSLQHVEKVISRLRISEFKQVEILNSDLLDFILDKEKYQDLYKVMLSQLTNEQDTSFQFIMEFKKRTAHKQLFINSLCHNWDNIWVYIVEVSILSDEEIQAFLADILHFADVPDIAELNKEEKLAAYLAEFDDYLVVSEDLPSVKEQDILARLQVKFTNTVHLRPKEELYTYVVENNLYQINKQTLSDILQGEISNLTYSAIEDANVKNVLAYIDQNINVFVREVLLDQEISQETEDAIIKLLNRNDLYKSLKERIIEQQALRIQDITEVDQELWKVLLEEDKLTTSWHNVFQYFKVRQAFDETMVDYLNDTYHAHELSKYCLADEDTIEEEECHILSKEIMKSEEIKNASFEKLAASITKWNFYKTDGLPESRVRIMIENKVLSLTVDNYEDIKANHPGLHLFLLEENIERFVNHHDEYVLNIEEIEALFYSNVPDTYKTKLVKQINPVILTDSEKVLDFAGEVAEFIVNRGMEADAALTDALFAFDLTKNCKVRLLTSQVKTLEQDKITELLKALGPPYADITEGGKRPTILNNDLNKALLSELDRNNYISQFKPEEKRLRVFTYMR</sequence>
<dbReference type="Proteomes" id="UP000052946">
    <property type="component" value="Unassembled WGS sequence"/>
</dbReference>
<evidence type="ECO:0000256" key="2">
    <source>
        <dbReference type="SAM" id="Phobius"/>
    </source>
</evidence>
<dbReference type="InterPro" id="IPR027417">
    <property type="entry name" value="P-loop_NTPase"/>
</dbReference>
<reference evidence="5" key="1">
    <citation type="submission" date="2015-07" db="EMBL/GenBank/DDBJ databases">
        <title>Draft Genome Sequence of Oceanobacillus picturae Heshi-B3 that Was Isolated from Fermented Rice Bran with Aging Salted Mackerel, Which Was Named Heshiko as Traditional Fermented Seafood in Japan.</title>
        <authorList>
            <person name="Akuzawa S."/>
            <person name="Nakagawa J."/>
            <person name="Kanekatsu T."/>
            <person name="Kanesaki Y."/>
            <person name="Suzuki T."/>
        </authorList>
    </citation>
    <scope>NUCLEOTIDE SEQUENCE [LARGE SCALE GENOMIC DNA]</scope>
    <source>
        <strain evidence="5">Heshi-B3</strain>
    </source>
</reference>
<gene>
    <name evidence="4" type="ORF">OPHB3_2659</name>
</gene>
<keyword evidence="2" id="KW-1133">Transmembrane helix</keyword>
<feature type="transmembrane region" description="Helical" evidence="2">
    <location>
        <begin position="196"/>
        <end position="216"/>
    </location>
</feature>
<accession>A0A0U9H872</accession>
<evidence type="ECO:0000313" key="5">
    <source>
        <dbReference type="Proteomes" id="UP000052946"/>
    </source>
</evidence>
<dbReference type="EMBL" id="BBXV01000032">
    <property type="protein sequence ID" value="GAQ18703.1"/>
    <property type="molecule type" value="Genomic_DNA"/>
</dbReference>
<dbReference type="Pfam" id="PF20693">
    <property type="entry name" value="YobI-ATPase"/>
    <property type="match status" value="1"/>
</dbReference>
<evidence type="ECO:0000313" key="4">
    <source>
        <dbReference type="EMBL" id="GAQ18703.1"/>
    </source>
</evidence>
<evidence type="ECO:0000256" key="1">
    <source>
        <dbReference type="SAM" id="Coils"/>
    </source>
</evidence>
<comment type="caution">
    <text evidence="4">The sequence shown here is derived from an EMBL/GenBank/DDBJ whole genome shotgun (WGS) entry which is preliminary data.</text>
</comment>
<keyword evidence="1" id="KW-0175">Coiled coil</keyword>
<dbReference type="InterPro" id="IPR048428">
    <property type="entry name" value="YobI-NTPase"/>
</dbReference>
<keyword evidence="2" id="KW-0812">Transmembrane</keyword>
<dbReference type="AlphaFoldDB" id="A0A0U9H872"/>
<feature type="domain" description="YobI-like P-loop NTPase" evidence="3">
    <location>
        <begin position="47"/>
        <end position="431"/>
    </location>
</feature>